<keyword evidence="2" id="KW-0229">DNA integration</keyword>
<sequence length="376" mass="42972">MMARPRKYNIDIPGLSCYTDARTQKVYWRYKHPITGTSHGLGTNAEEAKTIATEANKRLAEQQLRNTLAIKDKVIRTLGGSICVSTWLDQYLKIQDERLEAKEITENTVKQKISPIKAMREKLGMKSIHDVDTRDIANILDEYKKRGHSRMAQVVRTTLIDVFREAQHAGEVPPGYNPALATKNPYNRISRERLSLDEFNSILSVINPPFGYMKNAMLLALITGQRESDICNMKFSDIWDDFLHVEQKKTGAKVAFPLSLRCNAINMTLEEVIGMCRDNVVSPFLIHYTHNSSHSRRGAQVKPNTMSYNFKKMRDLSGLKWDKGTPPSFHEIRSLAARLYKAQNMNAKEILGHKSQNQTDRYIDTRGKEWTIVTAL</sequence>
<name>A0ABN4CSS3_9GAMM</name>
<dbReference type="Gene3D" id="1.10.443.10">
    <property type="entry name" value="Intergrase catalytic core"/>
    <property type="match status" value="1"/>
</dbReference>
<dbReference type="PROSITE" id="PS51898">
    <property type="entry name" value="TYR_RECOMBINASE"/>
    <property type="match status" value="1"/>
</dbReference>
<dbReference type="InterPro" id="IPR013762">
    <property type="entry name" value="Integrase-like_cat_sf"/>
</dbReference>
<accession>A0ABN4CSS3</accession>
<gene>
    <name evidence="8" type="ORF">BF17_21560</name>
</gene>
<feature type="domain" description="Tyr recombinase" evidence="6">
    <location>
        <begin position="189"/>
        <end position="375"/>
    </location>
</feature>
<dbReference type="Proteomes" id="UP000019439">
    <property type="component" value="Chromosome"/>
</dbReference>
<dbReference type="PANTHER" id="PTHR30349">
    <property type="entry name" value="PHAGE INTEGRASE-RELATED"/>
    <property type="match status" value="1"/>
</dbReference>
<evidence type="ECO:0000313" key="8">
    <source>
        <dbReference type="EMBL" id="AHK21558.1"/>
    </source>
</evidence>
<evidence type="ECO:0000256" key="3">
    <source>
        <dbReference type="ARBA" id="ARBA00023125"/>
    </source>
</evidence>
<evidence type="ECO:0000256" key="4">
    <source>
        <dbReference type="ARBA" id="ARBA00023172"/>
    </source>
</evidence>
<dbReference type="SUPFAM" id="SSF56349">
    <property type="entry name" value="DNA breaking-rejoining enzymes"/>
    <property type="match status" value="1"/>
</dbReference>
<feature type="domain" description="Core-binding (CB)" evidence="7">
    <location>
        <begin position="82"/>
        <end position="167"/>
    </location>
</feature>
<evidence type="ECO:0000256" key="1">
    <source>
        <dbReference type="ARBA" id="ARBA00008857"/>
    </source>
</evidence>
<dbReference type="PANTHER" id="PTHR30349:SF64">
    <property type="entry name" value="PROPHAGE INTEGRASE INTD-RELATED"/>
    <property type="match status" value="1"/>
</dbReference>
<dbReference type="Pfam" id="PF09003">
    <property type="entry name" value="Arm-DNA-bind_1"/>
    <property type="match status" value="1"/>
</dbReference>
<dbReference type="InterPro" id="IPR011010">
    <property type="entry name" value="DNA_brk_join_enz"/>
</dbReference>
<dbReference type="Pfam" id="PF00589">
    <property type="entry name" value="Phage_integrase"/>
    <property type="match status" value="1"/>
</dbReference>
<dbReference type="Gene3D" id="1.10.150.130">
    <property type="match status" value="1"/>
</dbReference>
<dbReference type="InterPro" id="IPR044068">
    <property type="entry name" value="CB"/>
</dbReference>
<evidence type="ECO:0000259" key="6">
    <source>
        <dbReference type="PROSITE" id="PS51898"/>
    </source>
</evidence>
<dbReference type="GeneID" id="96665942"/>
<dbReference type="PROSITE" id="PS51900">
    <property type="entry name" value="CB"/>
    <property type="match status" value="1"/>
</dbReference>
<protein>
    <submittedName>
        <fullName evidence="8">Integrase</fullName>
    </submittedName>
</protein>
<evidence type="ECO:0000313" key="9">
    <source>
        <dbReference type="Proteomes" id="UP000019439"/>
    </source>
</evidence>
<comment type="similarity">
    <text evidence="1">Belongs to the 'phage' integrase family.</text>
</comment>
<dbReference type="RefSeq" id="WP_025384176.1">
    <property type="nucleotide sequence ID" value="NZ_CABIHS010000112.1"/>
</dbReference>
<keyword evidence="9" id="KW-1185">Reference proteome</keyword>
<organism evidence="8 9">
    <name type="scientific">Yersinia similis</name>
    <dbReference type="NCBI Taxonomy" id="367190"/>
    <lineage>
        <taxon>Bacteria</taxon>
        <taxon>Pseudomonadati</taxon>
        <taxon>Pseudomonadota</taxon>
        <taxon>Gammaproteobacteria</taxon>
        <taxon>Enterobacterales</taxon>
        <taxon>Yersiniaceae</taxon>
        <taxon>Yersinia</taxon>
    </lineage>
</organism>
<evidence type="ECO:0000259" key="7">
    <source>
        <dbReference type="PROSITE" id="PS51900"/>
    </source>
</evidence>
<dbReference type="Gene3D" id="3.30.160.60">
    <property type="entry name" value="Classic Zinc Finger"/>
    <property type="match status" value="1"/>
</dbReference>
<dbReference type="InterPro" id="IPR002104">
    <property type="entry name" value="Integrase_catalytic"/>
</dbReference>
<dbReference type="InterPro" id="IPR015094">
    <property type="entry name" value="Integrase_lambda-typ_DNA-bd_N"/>
</dbReference>
<proteinExistence type="inferred from homology"/>
<evidence type="ECO:0000256" key="5">
    <source>
        <dbReference type="PROSITE-ProRule" id="PRU01248"/>
    </source>
</evidence>
<dbReference type="EMBL" id="CP007230">
    <property type="protein sequence ID" value="AHK21558.1"/>
    <property type="molecule type" value="Genomic_DNA"/>
</dbReference>
<keyword evidence="3 5" id="KW-0238">DNA-binding</keyword>
<evidence type="ECO:0000256" key="2">
    <source>
        <dbReference type="ARBA" id="ARBA00022908"/>
    </source>
</evidence>
<reference evidence="8 9" key="1">
    <citation type="journal article" date="2014" name="Genome Announc.">
        <title>Genome Sequence of Yersinia similis Y228T, a Member of the Yersinia pseudotuberculosis Complex.</title>
        <authorList>
            <person name="Sprague L.D."/>
            <person name="Neubauer H."/>
        </authorList>
    </citation>
    <scope>NUCLEOTIDE SEQUENCE [LARGE SCALE GENOMIC DNA]</scope>
    <source>
        <strain evidence="8 9">228</strain>
    </source>
</reference>
<dbReference type="InterPro" id="IPR050090">
    <property type="entry name" value="Tyrosine_recombinase_XerCD"/>
</dbReference>
<keyword evidence="4" id="KW-0233">DNA recombination</keyword>
<dbReference type="InterPro" id="IPR010998">
    <property type="entry name" value="Integrase_recombinase_N"/>
</dbReference>